<evidence type="ECO:0000256" key="4">
    <source>
        <dbReference type="ARBA" id="ARBA00022553"/>
    </source>
</evidence>
<protein>
    <recommendedName>
        <fullName evidence="3">histidine kinase</fullName>
        <ecNumber evidence="3">2.7.13.3</ecNumber>
    </recommendedName>
</protein>
<dbReference type="RefSeq" id="WP_380081192.1">
    <property type="nucleotide sequence ID" value="NZ_JBHSAW010000004.1"/>
</dbReference>
<keyword evidence="11 12" id="KW-0472">Membrane</keyword>
<dbReference type="SMART" id="SM01079">
    <property type="entry name" value="CHASE"/>
    <property type="match status" value="1"/>
</dbReference>
<evidence type="ECO:0000259" key="13">
    <source>
        <dbReference type="PROSITE" id="PS50839"/>
    </source>
</evidence>
<dbReference type="InterPro" id="IPR042240">
    <property type="entry name" value="CHASE_sf"/>
</dbReference>
<keyword evidence="4" id="KW-0597">Phosphoprotein</keyword>
<keyword evidence="6 12" id="KW-0812">Transmembrane</keyword>
<dbReference type="Gene3D" id="3.30.450.20">
    <property type="entry name" value="PAS domain"/>
    <property type="match status" value="1"/>
</dbReference>
<feature type="transmembrane region" description="Helical" evidence="12">
    <location>
        <begin position="7"/>
        <end position="27"/>
    </location>
</feature>
<keyword evidence="9" id="KW-0067">ATP-binding</keyword>
<sequence length="536" mass="61044">MSKFQKFKYLSVFLIGICISFVVFYNMNQKALLNKQESVNNAISRSLIKIEDEINKINLVMESMNFFFENHDEVSQELFERFTNPYLMELRNIGALEWAPRIDTVSKNGTIKDIPDITTTDADGNFIRVDSKSVHYPIVLLNPLEPLKDALGFDNYSETTRKTAIDLAISSNQTTITAPIQLVQKNNGLPGFLAIKAVKNPKTKETKGIVAAIYRMDIFINRTLKNELPLMHMALTDPAAQSSPLFSNFMDSSQTIVNKKSIIKSVKASNRVWNVHFLPKRDYFDYPHVPESYIILLLGVLTTGLILYTIKKNDEYHDRLEARVQIRTSELEASNKMKENLLREIHHRVKNNLQITSSLMNMQKRKLVSKEAITALSDSQARISAIALTHQKIYQDKDSKAVNLHDYLMDLMEYQKKISPSFTYKIDCPYVSVDLDRAVPLALIISELVTNAVKHAYPDTTKYNELTIDVSRLDKENVFLSIRDNGKGLPEGFELEQAEGIGFEIIRALCRQITATLTYASTAEGTQFDLKFKNLS</sequence>
<evidence type="ECO:0000256" key="11">
    <source>
        <dbReference type="ARBA" id="ARBA00023136"/>
    </source>
</evidence>
<feature type="domain" description="CHASE" evidence="13">
    <location>
        <begin position="70"/>
        <end position="226"/>
    </location>
</feature>
<name>A0ABV8JRE0_9FLAO</name>
<evidence type="ECO:0000256" key="7">
    <source>
        <dbReference type="ARBA" id="ARBA00022741"/>
    </source>
</evidence>
<keyword evidence="7" id="KW-0547">Nucleotide-binding</keyword>
<dbReference type="Pfam" id="PF03924">
    <property type="entry name" value="CHASE"/>
    <property type="match status" value="1"/>
</dbReference>
<evidence type="ECO:0000256" key="5">
    <source>
        <dbReference type="ARBA" id="ARBA00022679"/>
    </source>
</evidence>
<dbReference type="PANTHER" id="PTHR41523:SF8">
    <property type="entry name" value="ETHYLENE RESPONSE SENSOR PROTEIN"/>
    <property type="match status" value="1"/>
</dbReference>
<keyword evidence="10 12" id="KW-1133">Transmembrane helix</keyword>
<dbReference type="EC" id="2.7.13.3" evidence="3"/>
<reference evidence="15" key="1">
    <citation type="journal article" date="2019" name="Int. J. Syst. Evol. Microbiol.">
        <title>The Global Catalogue of Microorganisms (GCM) 10K type strain sequencing project: providing services to taxonomists for standard genome sequencing and annotation.</title>
        <authorList>
            <consortium name="The Broad Institute Genomics Platform"/>
            <consortium name="The Broad Institute Genome Sequencing Center for Infectious Disease"/>
            <person name="Wu L."/>
            <person name="Ma J."/>
        </authorList>
    </citation>
    <scope>NUCLEOTIDE SEQUENCE [LARGE SCALE GENOMIC DNA]</scope>
    <source>
        <strain evidence="15">CECT 7477</strain>
    </source>
</reference>
<dbReference type="InterPro" id="IPR003594">
    <property type="entry name" value="HATPase_dom"/>
</dbReference>
<dbReference type="EMBL" id="JBHSAW010000004">
    <property type="protein sequence ID" value="MFC4095602.1"/>
    <property type="molecule type" value="Genomic_DNA"/>
</dbReference>
<dbReference type="InterPro" id="IPR011495">
    <property type="entry name" value="Sig_transdc_His_kin_sub2_dim/P"/>
</dbReference>
<dbReference type="InterPro" id="IPR036890">
    <property type="entry name" value="HATPase_C_sf"/>
</dbReference>
<dbReference type="SMART" id="SM00387">
    <property type="entry name" value="HATPase_c"/>
    <property type="match status" value="1"/>
</dbReference>
<dbReference type="Gene3D" id="3.30.565.10">
    <property type="entry name" value="Histidine kinase-like ATPase, C-terminal domain"/>
    <property type="match status" value="1"/>
</dbReference>
<dbReference type="InterPro" id="IPR006189">
    <property type="entry name" value="CHASE_dom"/>
</dbReference>
<comment type="caution">
    <text evidence="14">The sequence shown here is derived from an EMBL/GenBank/DDBJ whole genome shotgun (WGS) entry which is preliminary data.</text>
</comment>
<gene>
    <name evidence="14" type="ORF">ACFOUT_06930</name>
</gene>
<evidence type="ECO:0000256" key="10">
    <source>
        <dbReference type="ARBA" id="ARBA00022989"/>
    </source>
</evidence>
<evidence type="ECO:0000256" key="6">
    <source>
        <dbReference type="ARBA" id="ARBA00022692"/>
    </source>
</evidence>
<evidence type="ECO:0000313" key="15">
    <source>
        <dbReference type="Proteomes" id="UP001595814"/>
    </source>
</evidence>
<evidence type="ECO:0000256" key="12">
    <source>
        <dbReference type="SAM" id="Phobius"/>
    </source>
</evidence>
<evidence type="ECO:0000256" key="1">
    <source>
        <dbReference type="ARBA" id="ARBA00000085"/>
    </source>
</evidence>
<dbReference type="Pfam" id="PF07568">
    <property type="entry name" value="HisKA_2"/>
    <property type="match status" value="1"/>
</dbReference>
<dbReference type="PANTHER" id="PTHR41523">
    <property type="entry name" value="TWO-COMPONENT SYSTEM SENSOR PROTEIN"/>
    <property type="match status" value="1"/>
</dbReference>
<dbReference type="Gene3D" id="3.30.450.350">
    <property type="entry name" value="CHASE domain"/>
    <property type="match status" value="1"/>
</dbReference>
<keyword evidence="15" id="KW-1185">Reference proteome</keyword>
<dbReference type="PROSITE" id="PS50839">
    <property type="entry name" value="CHASE"/>
    <property type="match status" value="1"/>
</dbReference>
<evidence type="ECO:0000256" key="9">
    <source>
        <dbReference type="ARBA" id="ARBA00022840"/>
    </source>
</evidence>
<keyword evidence="5" id="KW-0808">Transferase</keyword>
<evidence type="ECO:0000313" key="14">
    <source>
        <dbReference type="EMBL" id="MFC4095602.1"/>
    </source>
</evidence>
<comment type="catalytic activity">
    <reaction evidence="1">
        <text>ATP + protein L-histidine = ADP + protein N-phospho-L-histidine.</text>
        <dbReference type="EC" id="2.7.13.3"/>
    </reaction>
</comment>
<evidence type="ECO:0000256" key="8">
    <source>
        <dbReference type="ARBA" id="ARBA00022777"/>
    </source>
</evidence>
<dbReference type="Pfam" id="PF02518">
    <property type="entry name" value="HATPase_c"/>
    <property type="match status" value="1"/>
</dbReference>
<dbReference type="Proteomes" id="UP001595814">
    <property type="component" value="Unassembled WGS sequence"/>
</dbReference>
<proteinExistence type="predicted"/>
<accession>A0ABV8JRE0</accession>
<dbReference type="SUPFAM" id="SSF55874">
    <property type="entry name" value="ATPase domain of HSP90 chaperone/DNA topoisomerase II/histidine kinase"/>
    <property type="match status" value="1"/>
</dbReference>
<evidence type="ECO:0000256" key="3">
    <source>
        <dbReference type="ARBA" id="ARBA00012438"/>
    </source>
</evidence>
<keyword evidence="8" id="KW-0418">Kinase</keyword>
<evidence type="ECO:0000256" key="2">
    <source>
        <dbReference type="ARBA" id="ARBA00004370"/>
    </source>
</evidence>
<comment type="subcellular location">
    <subcellularLocation>
        <location evidence="2">Membrane</location>
    </subcellularLocation>
</comment>
<organism evidence="14 15">
    <name type="scientific">Euzebyella saccharophila</name>
    <dbReference type="NCBI Taxonomy" id="679664"/>
    <lineage>
        <taxon>Bacteria</taxon>
        <taxon>Pseudomonadati</taxon>
        <taxon>Bacteroidota</taxon>
        <taxon>Flavobacteriia</taxon>
        <taxon>Flavobacteriales</taxon>
        <taxon>Flavobacteriaceae</taxon>
        <taxon>Euzebyella</taxon>
    </lineage>
</organism>